<dbReference type="CDD" id="cd16343">
    <property type="entry name" value="LMWPTP"/>
    <property type="match status" value="1"/>
</dbReference>
<accession>A0A2S9J7Z5</accession>
<dbReference type="InterPro" id="IPR023485">
    <property type="entry name" value="Ptyr_pPase"/>
</dbReference>
<keyword evidence="8" id="KW-1185">Reference proteome</keyword>
<dbReference type="InterPro" id="IPR017867">
    <property type="entry name" value="Tyr_phospatase_low_mol_wt"/>
</dbReference>
<comment type="caution">
    <text evidence="7">The sequence shown here is derived from an EMBL/GenBank/DDBJ whole genome shotgun (WGS) entry which is preliminary data.</text>
</comment>
<feature type="domain" description="Phosphotyrosine protein phosphatase I" evidence="6">
    <location>
        <begin position="1"/>
        <end position="142"/>
    </location>
</feature>
<reference evidence="7 8" key="1">
    <citation type="submission" date="2018-02" db="EMBL/GenBank/DDBJ databases">
        <title>The draft genome of Sphingobacterium sp. 5JN-11.</title>
        <authorList>
            <person name="Liu L."/>
            <person name="Li L."/>
            <person name="Liang L."/>
            <person name="Zhang X."/>
            <person name="Wang T."/>
        </authorList>
    </citation>
    <scope>NUCLEOTIDE SEQUENCE [LARGE SCALE GENOMIC DNA]</scope>
    <source>
        <strain evidence="7 8">5JN-11</strain>
    </source>
</reference>
<sequence>MKILMVCLGNICRSPLAHGIMKHLVEQEGLDWQIDSAGTGDWHVGQQPDKRSIAVAKKYGVDIATQRAQCFRSDFFERYDHIFVMDDNNFRDVMALAKSEEDKAKVRMFLSQDTVPDPYFDEHQFEPVYQMIDKRCRELIRELRK</sequence>
<dbReference type="EMBL" id="PVBQ01000002">
    <property type="protein sequence ID" value="PRD48913.1"/>
    <property type="molecule type" value="Genomic_DNA"/>
</dbReference>
<dbReference type="OrthoDB" id="9784339at2"/>
<comment type="similarity">
    <text evidence="1">Belongs to the low molecular weight phosphotyrosine protein phosphatase family.</text>
</comment>
<evidence type="ECO:0000256" key="5">
    <source>
        <dbReference type="PIRSR" id="PIRSR617867-1"/>
    </source>
</evidence>
<gene>
    <name evidence="7" type="ORF">C5745_02955</name>
</gene>
<dbReference type="GO" id="GO:0004725">
    <property type="term" value="F:protein tyrosine phosphatase activity"/>
    <property type="evidence" value="ECO:0007669"/>
    <property type="project" value="UniProtKB-EC"/>
</dbReference>
<evidence type="ECO:0000313" key="8">
    <source>
        <dbReference type="Proteomes" id="UP000239711"/>
    </source>
</evidence>
<dbReference type="InterPro" id="IPR036196">
    <property type="entry name" value="Ptyr_pPase_sf"/>
</dbReference>
<keyword evidence="4" id="KW-0904">Protein phosphatase</keyword>
<dbReference type="PANTHER" id="PTHR11717:SF7">
    <property type="entry name" value="LOW MOLECULAR WEIGHT PHOSPHOTYROSINE PROTEIN PHOSPHATASE"/>
    <property type="match status" value="1"/>
</dbReference>
<organism evidence="7 8">
    <name type="scientific">Sphingobacterium haloxyli</name>
    <dbReference type="NCBI Taxonomy" id="2100533"/>
    <lineage>
        <taxon>Bacteria</taxon>
        <taxon>Pseudomonadati</taxon>
        <taxon>Bacteroidota</taxon>
        <taxon>Sphingobacteriia</taxon>
        <taxon>Sphingobacteriales</taxon>
        <taxon>Sphingobacteriaceae</taxon>
        <taxon>Sphingobacterium</taxon>
    </lineage>
</organism>
<dbReference type="InterPro" id="IPR050438">
    <property type="entry name" value="LMW_PTPase"/>
</dbReference>
<evidence type="ECO:0000256" key="2">
    <source>
        <dbReference type="ARBA" id="ARBA00013064"/>
    </source>
</evidence>
<evidence type="ECO:0000313" key="7">
    <source>
        <dbReference type="EMBL" id="PRD48913.1"/>
    </source>
</evidence>
<keyword evidence="3" id="KW-0378">Hydrolase</keyword>
<evidence type="ECO:0000256" key="3">
    <source>
        <dbReference type="ARBA" id="ARBA00022801"/>
    </source>
</evidence>
<dbReference type="PRINTS" id="PR00719">
    <property type="entry name" value="LMWPTPASE"/>
</dbReference>
<dbReference type="EC" id="3.1.3.48" evidence="2"/>
<evidence type="ECO:0000259" key="6">
    <source>
        <dbReference type="SMART" id="SM00226"/>
    </source>
</evidence>
<evidence type="ECO:0000256" key="4">
    <source>
        <dbReference type="ARBA" id="ARBA00022912"/>
    </source>
</evidence>
<protein>
    <recommendedName>
        <fullName evidence="2">protein-tyrosine-phosphatase</fullName>
        <ecNumber evidence="2">3.1.3.48</ecNumber>
    </recommendedName>
</protein>
<dbReference type="AlphaFoldDB" id="A0A2S9J7Z5"/>
<name>A0A2S9J7Z5_9SPHI</name>
<dbReference type="Proteomes" id="UP000239711">
    <property type="component" value="Unassembled WGS sequence"/>
</dbReference>
<evidence type="ECO:0000256" key="1">
    <source>
        <dbReference type="ARBA" id="ARBA00011063"/>
    </source>
</evidence>
<dbReference type="Pfam" id="PF01451">
    <property type="entry name" value="LMWPc"/>
    <property type="match status" value="1"/>
</dbReference>
<dbReference type="SMART" id="SM00226">
    <property type="entry name" value="LMWPc"/>
    <property type="match status" value="1"/>
</dbReference>
<feature type="active site" description="Nucleophile" evidence="5">
    <location>
        <position position="7"/>
    </location>
</feature>
<dbReference type="PANTHER" id="PTHR11717">
    <property type="entry name" value="LOW MOLECULAR WEIGHT PROTEIN TYROSINE PHOSPHATASE"/>
    <property type="match status" value="1"/>
</dbReference>
<proteinExistence type="inferred from homology"/>
<dbReference type="SUPFAM" id="SSF52788">
    <property type="entry name" value="Phosphotyrosine protein phosphatases I"/>
    <property type="match status" value="1"/>
</dbReference>
<feature type="active site" description="Nucleophile" evidence="5">
    <location>
        <position position="13"/>
    </location>
</feature>
<feature type="active site" description="Proton donor" evidence="5">
    <location>
        <position position="117"/>
    </location>
</feature>
<dbReference type="Gene3D" id="3.40.50.2300">
    <property type="match status" value="1"/>
</dbReference>